<dbReference type="CDD" id="cd00006">
    <property type="entry name" value="PTS_IIA_man"/>
    <property type="match status" value="1"/>
</dbReference>
<dbReference type="PANTHER" id="PTHR33799">
    <property type="entry name" value="PTS PERMEASE-RELATED-RELATED"/>
    <property type="match status" value="1"/>
</dbReference>
<evidence type="ECO:0000256" key="4">
    <source>
        <dbReference type="ARBA" id="ARBA00022597"/>
    </source>
</evidence>
<evidence type="ECO:0000256" key="6">
    <source>
        <dbReference type="ARBA" id="ARBA00022683"/>
    </source>
</evidence>
<dbReference type="InterPro" id="IPR033887">
    <property type="entry name" value="PTS_IIA_man"/>
</dbReference>
<evidence type="ECO:0000313" key="9">
    <source>
        <dbReference type="EMBL" id="GAA4519468.1"/>
    </source>
</evidence>
<gene>
    <name evidence="9" type="ORF">GCM10023191_095060</name>
</gene>
<keyword evidence="3" id="KW-0963">Cytoplasm</keyword>
<dbReference type="Pfam" id="PF03610">
    <property type="entry name" value="EIIA-man"/>
    <property type="match status" value="1"/>
</dbReference>
<reference evidence="10" key="1">
    <citation type="journal article" date="2019" name="Int. J. Syst. Evol. Microbiol.">
        <title>The Global Catalogue of Microorganisms (GCM) 10K type strain sequencing project: providing services to taxonomists for standard genome sequencing and annotation.</title>
        <authorList>
            <consortium name="The Broad Institute Genomics Platform"/>
            <consortium name="The Broad Institute Genome Sequencing Center for Infectious Disease"/>
            <person name="Wu L."/>
            <person name="Ma J."/>
        </authorList>
    </citation>
    <scope>NUCLEOTIDE SEQUENCE [LARGE SCALE GENOMIC DNA]</scope>
    <source>
        <strain evidence="10">JCM 17933</strain>
    </source>
</reference>
<evidence type="ECO:0000256" key="7">
    <source>
        <dbReference type="ARBA" id="ARBA00022777"/>
    </source>
</evidence>
<keyword evidence="6" id="KW-0598">Phosphotransferase system</keyword>
<evidence type="ECO:0000256" key="1">
    <source>
        <dbReference type="ARBA" id="ARBA00004496"/>
    </source>
</evidence>
<organism evidence="9 10">
    <name type="scientific">Actinoallomurus oryzae</name>
    <dbReference type="NCBI Taxonomy" id="502180"/>
    <lineage>
        <taxon>Bacteria</taxon>
        <taxon>Bacillati</taxon>
        <taxon>Actinomycetota</taxon>
        <taxon>Actinomycetes</taxon>
        <taxon>Streptosporangiales</taxon>
        <taxon>Thermomonosporaceae</taxon>
        <taxon>Actinoallomurus</taxon>
    </lineage>
</organism>
<keyword evidence="7" id="KW-0418">Kinase</keyword>
<evidence type="ECO:0000256" key="5">
    <source>
        <dbReference type="ARBA" id="ARBA00022679"/>
    </source>
</evidence>
<dbReference type="Gene3D" id="3.40.50.510">
    <property type="entry name" value="Phosphotransferase system, mannose-type IIA component"/>
    <property type="match status" value="1"/>
</dbReference>
<dbReference type="Proteomes" id="UP001500503">
    <property type="component" value="Unassembled WGS sequence"/>
</dbReference>
<comment type="subcellular location">
    <subcellularLocation>
        <location evidence="1">Cytoplasm</location>
    </subcellularLocation>
</comment>
<proteinExistence type="predicted"/>
<dbReference type="InterPro" id="IPR051471">
    <property type="entry name" value="Bacterial_PTS_sugar_comp"/>
</dbReference>
<name>A0ABP8R6E0_9ACTN</name>
<evidence type="ECO:0000259" key="8">
    <source>
        <dbReference type="PROSITE" id="PS51096"/>
    </source>
</evidence>
<dbReference type="InterPro" id="IPR036662">
    <property type="entry name" value="PTS_EIIA_man-typ_sf"/>
</dbReference>
<dbReference type="InterPro" id="IPR004701">
    <property type="entry name" value="PTS_EIIA_man-typ"/>
</dbReference>
<dbReference type="EMBL" id="BAABHF010000062">
    <property type="protein sequence ID" value="GAA4519468.1"/>
    <property type="molecule type" value="Genomic_DNA"/>
</dbReference>
<evidence type="ECO:0000256" key="2">
    <source>
        <dbReference type="ARBA" id="ARBA00022448"/>
    </source>
</evidence>
<accession>A0ABP8R6E0</accession>
<dbReference type="SUPFAM" id="SSF53062">
    <property type="entry name" value="PTS system fructose IIA component-like"/>
    <property type="match status" value="1"/>
</dbReference>
<feature type="domain" description="PTS EIIA type-4" evidence="8">
    <location>
        <begin position="1"/>
        <end position="123"/>
    </location>
</feature>
<sequence length="137" mass="14003">MTLILVVCHGDLAPALVDTARMIVGDAGRVTPVRFTPGMGPDDLTEAVEAALRPEADGPVPLILTDLVGGTPARIAATLTAAGRAETVTGVNLSMLVEVLLSDQAQPATELATLAVRAGSDGVQDLGRTLREQGVLP</sequence>
<keyword evidence="2" id="KW-0813">Transport</keyword>
<evidence type="ECO:0000313" key="10">
    <source>
        <dbReference type="Proteomes" id="UP001500503"/>
    </source>
</evidence>
<keyword evidence="4 9" id="KW-0762">Sugar transport</keyword>
<keyword evidence="10" id="KW-1185">Reference proteome</keyword>
<dbReference type="PROSITE" id="PS51096">
    <property type="entry name" value="PTS_EIIA_TYPE_4"/>
    <property type="match status" value="1"/>
</dbReference>
<evidence type="ECO:0000256" key="3">
    <source>
        <dbReference type="ARBA" id="ARBA00022490"/>
    </source>
</evidence>
<dbReference type="PANTHER" id="PTHR33799:SF1">
    <property type="entry name" value="PTS SYSTEM MANNOSE-SPECIFIC EIIAB COMPONENT-RELATED"/>
    <property type="match status" value="1"/>
</dbReference>
<comment type="caution">
    <text evidence="9">The sequence shown here is derived from an EMBL/GenBank/DDBJ whole genome shotgun (WGS) entry which is preliminary data.</text>
</comment>
<dbReference type="RefSeq" id="WP_345475249.1">
    <property type="nucleotide sequence ID" value="NZ_BAABHF010000062.1"/>
</dbReference>
<protein>
    <submittedName>
        <fullName evidence="9">PTS sugar transporter subunit IIA</fullName>
    </submittedName>
</protein>
<keyword evidence="5" id="KW-0808">Transferase</keyword>